<sequence length="239" mass="24789">MTTDRSAGSASRRSGAGAGQAGRPPAPGDALAGYLAAVSVREDGLKLRLRNETRALGPQGQMILGAAQGALLGFLVGLTNARQVLEIGTFTGYSTLCMAEALPPGGHILACDVSEEWTAMARGYWHEAGVADRIELRLGPADATLQALPPDMAGGFDMAFVDADKTGYPAYLAACKRLLRPGGLAVFDNMFWGGSVADPSDTGAETAAIRQTLAMAAEDAELDHSMLAVGDGLLLVRKK</sequence>
<keyword evidence="2 5" id="KW-0808">Transferase</keyword>
<dbReference type="GO" id="GO:0008168">
    <property type="term" value="F:methyltransferase activity"/>
    <property type="evidence" value="ECO:0007669"/>
    <property type="project" value="UniProtKB-KW"/>
</dbReference>
<dbReference type="Pfam" id="PF01596">
    <property type="entry name" value="Methyltransf_3"/>
    <property type="match status" value="1"/>
</dbReference>
<dbReference type="PANTHER" id="PTHR10509">
    <property type="entry name" value="O-METHYLTRANSFERASE-RELATED"/>
    <property type="match status" value="1"/>
</dbReference>
<dbReference type="SUPFAM" id="SSF53335">
    <property type="entry name" value="S-adenosyl-L-methionine-dependent methyltransferases"/>
    <property type="match status" value="1"/>
</dbReference>
<keyword evidence="3" id="KW-0949">S-adenosyl-L-methionine</keyword>
<keyword evidence="1 5" id="KW-0489">Methyltransferase</keyword>
<evidence type="ECO:0000313" key="5">
    <source>
        <dbReference type="EMBL" id="MFC3230281.1"/>
    </source>
</evidence>
<reference evidence="6" key="1">
    <citation type="journal article" date="2019" name="Int. J. Syst. Evol. Microbiol.">
        <title>The Global Catalogue of Microorganisms (GCM) 10K type strain sequencing project: providing services to taxonomists for standard genome sequencing and annotation.</title>
        <authorList>
            <consortium name="The Broad Institute Genomics Platform"/>
            <consortium name="The Broad Institute Genome Sequencing Center for Infectious Disease"/>
            <person name="Wu L."/>
            <person name="Ma J."/>
        </authorList>
    </citation>
    <scope>NUCLEOTIDE SEQUENCE [LARGE SCALE GENOMIC DNA]</scope>
    <source>
        <strain evidence="6">KCTC 42964</strain>
    </source>
</reference>
<organism evidence="5 6">
    <name type="scientific">Marinibaculum pumilum</name>
    <dbReference type="NCBI Taxonomy" id="1766165"/>
    <lineage>
        <taxon>Bacteria</taxon>
        <taxon>Pseudomonadati</taxon>
        <taxon>Pseudomonadota</taxon>
        <taxon>Alphaproteobacteria</taxon>
        <taxon>Rhodospirillales</taxon>
        <taxon>Rhodospirillaceae</taxon>
        <taxon>Marinibaculum</taxon>
    </lineage>
</organism>
<evidence type="ECO:0000256" key="3">
    <source>
        <dbReference type="ARBA" id="ARBA00022691"/>
    </source>
</evidence>
<name>A0ABV7L6N8_9PROT</name>
<accession>A0ABV7L6N8</accession>
<dbReference type="RefSeq" id="WP_379905306.1">
    <property type="nucleotide sequence ID" value="NZ_JBHRTR010000037.1"/>
</dbReference>
<dbReference type="InterPro" id="IPR050362">
    <property type="entry name" value="Cation-dep_OMT"/>
</dbReference>
<comment type="caution">
    <text evidence="5">The sequence shown here is derived from an EMBL/GenBank/DDBJ whole genome shotgun (WGS) entry which is preliminary data.</text>
</comment>
<evidence type="ECO:0000256" key="2">
    <source>
        <dbReference type="ARBA" id="ARBA00022679"/>
    </source>
</evidence>
<dbReference type="PROSITE" id="PS51682">
    <property type="entry name" value="SAM_OMT_I"/>
    <property type="match status" value="1"/>
</dbReference>
<dbReference type="Proteomes" id="UP001595528">
    <property type="component" value="Unassembled WGS sequence"/>
</dbReference>
<dbReference type="Gene3D" id="3.40.50.150">
    <property type="entry name" value="Vaccinia Virus protein VP39"/>
    <property type="match status" value="1"/>
</dbReference>
<evidence type="ECO:0000313" key="6">
    <source>
        <dbReference type="Proteomes" id="UP001595528"/>
    </source>
</evidence>
<feature type="compositionally biased region" description="Low complexity" evidence="4">
    <location>
        <begin position="1"/>
        <end position="15"/>
    </location>
</feature>
<dbReference type="InterPro" id="IPR002935">
    <property type="entry name" value="SAM_O-MeTrfase"/>
</dbReference>
<dbReference type="EMBL" id="JBHRTR010000037">
    <property type="protein sequence ID" value="MFC3230281.1"/>
    <property type="molecule type" value="Genomic_DNA"/>
</dbReference>
<evidence type="ECO:0000256" key="4">
    <source>
        <dbReference type="SAM" id="MobiDB-lite"/>
    </source>
</evidence>
<dbReference type="PANTHER" id="PTHR10509:SF14">
    <property type="entry name" value="CAFFEOYL-COA O-METHYLTRANSFERASE 3-RELATED"/>
    <property type="match status" value="1"/>
</dbReference>
<dbReference type="CDD" id="cd02440">
    <property type="entry name" value="AdoMet_MTases"/>
    <property type="match status" value="1"/>
</dbReference>
<gene>
    <name evidence="5" type="ORF">ACFOGJ_23725</name>
</gene>
<evidence type="ECO:0000256" key="1">
    <source>
        <dbReference type="ARBA" id="ARBA00022603"/>
    </source>
</evidence>
<feature type="region of interest" description="Disordered" evidence="4">
    <location>
        <begin position="1"/>
        <end position="26"/>
    </location>
</feature>
<keyword evidence="6" id="KW-1185">Reference proteome</keyword>
<dbReference type="GO" id="GO:0032259">
    <property type="term" value="P:methylation"/>
    <property type="evidence" value="ECO:0007669"/>
    <property type="project" value="UniProtKB-KW"/>
</dbReference>
<dbReference type="InterPro" id="IPR029063">
    <property type="entry name" value="SAM-dependent_MTases_sf"/>
</dbReference>
<protein>
    <submittedName>
        <fullName evidence="5">O-methyltransferase</fullName>
        <ecNumber evidence="5">2.1.1.-</ecNumber>
    </submittedName>
</protein>
<dbReference type="EC" id="2.1.1.-" evidence="5"/>
<proteinExistence type="predicted"/>